<feature type="compositionally biased region" description="Acidic residues" evidence="1">
    <location>
        <begin position="87"/>
        <end position="106"/>
    </location>
</feature>
<organism evidence="2 3">
    <name type="scientific">Candolleomyces aberdarensis</name>
    <dbReference type="NCBI Taxonomy" id="2316362"/>
    <lineage>
        <taxon>Eukaryota</taxon>
        <taxon>Fungi</taxon>
        <taxon>Dikarya</taxon>
        <taxon>Basidiomycota</taxon>
        <taxon>Agaricomycotina</taxon>
        <taxon>Agaricomycetes</taxon>
        <taxon>Agaricomycetidae</taxon>
        <taxon>Agaricales</taxon>
        <taxon>Agaricineae</taxon>
        <taxon>Psathyrellaceae</taxon>
        <taxon>Candolleomyces</taxon>
    </lineage>
</organism>
<comment type="caution">
    <text evidence="2">The sequence shown here is derived from an EMBL/GenBank/DDBJ whole genome shotgun (WGS) entry which is preliminary data.</text>
</comment>
<feature type="region of interest" description="Disordered" evidence="1">
    <location>
        <begin position="285"/>
        <end position="314"/>
    </location>
</feature>
<evidence type="ECO:0000313" key="3">
    <source>
        <dbReference type="Proteomes" id="UP000290288"/>
    </source>
</evidence>
<feature type="compositionally biased region" description="Basic and acidic residues" evidence="1">
    <location>
        <begin position="107"/>
        <end position="121"/>
    </location>
</feature>
<dbReference type="Pfam" id="PF20414">
    <property type="entry name" value="DUF6698"/>
    <property type="match status" value="1"/>
</dbReference>
<dbReference type="Proteomes" id="UP000290288">
    <property type="component" value="Unassembled WGS sequence"/>
</dbReference>
<reference evidence="2 3" key="1">
    <citation type="submission" date="2019-01" db="EMBL/GenBank/DDBJ databases">
        <title>Draft genome sequence of Psathyrella aberdarensis IHI B618.</title>
        <authorList>
            <person name="Buettner E."/>
            <person name="Kellner H."/>
        </authorList>
    </citation>
    <scope>NUCLEOTIDE SEQUENCE [LARGE SCALE GENOMIC DNA]</scope>
    <source>
        <strain evidence="2 3">IHI B618</strain>
    </source>
</reference>
<dbReference type="STRING" id="2316362.A0A4Q2D2D6"/>
<dbReference type="OrthoDB" id="2662502at2759"/>
<gene>
    <name evidence="2" type="ORF">EST38_g13229</name>
</gene>
<sequence length="430" mass="48644">MPASGSGRSTSTLPPSSPPPPSSDALVAEAARYKRLYESSLKANGQGGAKRRQDEPPRTQKLGRGIRRIVDLFEDVEDIVRHADEYEVAEDNVSSDEESADGDLDDDSRREEREEREERRQERRVRKRAHRSVEILSQLIPKFREKIDNAEPEELVPWYKDLQSGGNNARSDDIHKLTPKVADWVNLAEEPTPLIHPASRENRGLQHDLCGKLLSPVDCDWEDPIIRAKIRNFEAGFELSSSARALYANFTGDPRNLEVGFLKSKLLVKTYKCIFTSPSSANDVNLGEDSDQENVDHPPVRRRTSSKSHKSVRKDVAGTLHMDHKVTPRAIAYTAVQLLFALSSAPSWTHSHQGLSFIDCYYYIVHFFEGFSDDDLESKKTAQDLLKWWNRQIFPEARPTAVKSGAKRAFDALAQQRAARKRKNQSTARS</sequence>
<dbReference type="AlphaFoldDB" id="A0A4Q2D2D6"/>
<feature type="compositionally biased region" description="Basic residues" evidence="1">
    <location>
        <begin position="300"/>
        <end position="312"/>
    </location>
</feature>
<proteinExistence type="predicted"/>
<dbReference type="InterPro" id="IPR046521">
    <property type="entry name" value="DUF6698"/>
</dbReference>
<feature type="region of interest" description="Disordered" evidence="1">
    <location>
        <begin position="1"/>
        <end position="25"/>
    </location>
</feature>
<protein>
    <submittedName>
        <fullName evidence="2">Uncharacterized protein</fullName>
    </submittedName>
</protein>
<dbReference type="EMBL" id="SDEE01001178">
    <property type="protein sequence ID" value="RXW12626.1"/>
    <property type="molecule type" value="Genomic_DNA"/>
</dbReference>
<feature type="region of interest" description="Disordered" evidence="1">
    <location>
        <begin position="37"/>
        <end position="64"/>
    </location>
</feature>
<keyword evidence="3" id="KW-1185">Reference proteome</keyword>
<accession>A0A4Q2D2D6</accession>
<feature type="compositionally biased region" description="Low complexity" evidence="1">
    <location>
        <begin position="1"/>
        <end position="14"/>
    </location>
</feature>
<evidence type="ECO:0000256" key="1">
    <source>
        <dbReference type="SAM" id="MobiDB-lite"/>
    </source>
</evidence>
<feature type="region of interest" description="Disordered" evidence="1">
    <location>
        <begin position="87"/>
        <end position="127"/>
    </location>
</feature>
<evidence type="ECO:0000313" key="2">
    <source>
        <dbReference type="EMBL" id="RXW12626.1"/>
    </source>
</evidence>
<name>A0A4Q2D2D6_9AGAR</name>